<proteinExistence type="predicted"/>
<gene>
    <name evidence="3" type="ORF">J1784_24045</name>
</gene>
<feature type="transmembrane region" description="Helical" evidence="2">
    <location>
        <begin position="7"/>
        <end position="25"/>
    </location>
</feature>
<evidence type="ECO:0000256" key="1">
    <source>
        <dbReference type="SAM" id="MobiDB-lite"/>
    </source>
</evidence>
<dbReference type="RefSeq" id="WP_217151282.1">
    <property type="nucleotide sequence ID" value="NZ_JAFMOY010000133.1"/>
</dbReference>
<organism evidence="3 4">
    <name type="scientific">Rahnella ecdela</name>
    <dbReference type="NCBI Taxonomy" id="2816250"/>
    <lineage>
        <taxon>Bacteria</taxon>
        <taxon>Pseudomonadati</taxon>
        <taxon>Pseudomonadota</taxon>
        <taxon>Gammaproteobacteria</taxon>
        <taxon>Enterobacterales</taxon>
        <taxon>Yersiniaceae</taxon>
        <taxon>Rahnella</taxon>
    </lineage>
</organism>
<keyword evidence="2" id="KW-0472">Membrane</keyword>
<evidence type="ECO:0000313" key="3">
    <source>
        <dbReference type="EMBL" id="MBU9848066.1"/>
    </source>
</evidence>
<accession>A0ABS6LMB5</accession>
<name>A0ABS6LMB5_9GAMM</name>
<evidence type="ECO:0000313" key="4">
    <source>
        <dbReference type="Proteomes" id="UP000739284"/>
    </source>
</evidence>
<comment type="caution">
    <text evidence="3">The sequence shown here is derived from an EMBL/GenBank/DDBJ whole genome shotgun (WGS) entry which is preliminary data.</text>
</comment>
<feature type="region of interest" description="Disordered" evidence="1">
    <location>
        <begin position="104"/>
        <end position="128"/>
    </location>
</feature>
<keyword evidence="4" id="KW-1185">Reference proteome</keyword>
<dbReference type="EMBL" id="JAFMOY010000133">
    <property type="protein sequence ID" value="MBU9848066.1"/>
    <property type="molecule type" value="Genomic_DNA"/>
</dbReference>
<evidence type="ECO:0000256" key="2">
    <source>
        <dbReference type="SAM" id="Phobius"/>
    </source>
</evidence>
<reference evidence="3 4" key="1">
    <citation type="submission" date="2021-03" db="EMBL/GenBank/DDBJ databases">
        <title>Five novel Rahnella species.</title>
        <authorList>
            <person name="Brady C."/>
            <person name="Asselin J."/>
            <person name="Beer S."/>
            <person name="Bruberg M.B."/>
            <person name="Crampton B."/>
            <person name="Venter S."/>
            <person name="Arnold D."/>
            <person name="Denman S."/>
        </authorList>
    </citation>
    <scope>NUCLEOTIDE SEQUENCE [LARGE SCALE GENOMIC DNA]</scope>
    <source>
        <strain evidence="3 4">FRB 231</strain>
    </source>
</reference>
<keyword evidence="2" id="KW-0812">Transmembrane</keyword>
<feature type="compositionally biased region" description="Polar residues" evidence="1">
    <location>
        <begin position="119"/>
        <end position="128"/>
    </location>
</feature>
<keyword evidence="2" id="KW-1133">Transmembrane helix</keyword>
<protein>
    <recommendedName>
        <fullName evidence="5">DUF2570 family protein</fullName>
    </recommendedName>
</protein>
<evidence type="ECO:0008006" key="5">
    <source>
        <dbReference type="Google" id="ProtNLM"/>
    </source>
</evidence>
<sequence length="128" mass="14325">MWRDMLFYLYLMLGGAFCGWIAHGWHDAKNELAANQSAEKTRLIVTETTRQSGQALENKLSELKANEIHTEREIRTEIIKPVFSNVCATDESVRVFNQGVERAERTLSGKPADPVPGQPASTGGQNRH</sequence>
<dbReference type="Proteomes" id="UP000739284">
    <property type="component" value="Unassembled WGS sequence"/>
</dbReference>